<dbReference type="InterPro" id="IPR012000">
    <property type="entry name" value="Thiamin_PyroP_enz_cen_dom"/>
</dbReference>
<evidence type="ECO:0000259" key="6">
    <source>
        <dbReference type="Pfam" id="PF02776"/>
    </source>
</evidence>
<dbReference type="PANTHER" id="PTHR18968:SF13">
    <property type="entry name" value="ACETOLACTATE SYNTHASE CATALYTIC SUBUNIT, MITOCHONDRIAL"/>
    <property type="match status" value="1"/>
</dbReference>
<dbReference type="GO" id="GO:0016874">
    <property type="term" value="F:ligase activity"/>
    <property type="evidence" value="ECO:0007669"/>
    <property type="project" value="UniProtKB-KW"/>
</dbReference>
<keyword evidence="2 3" id="KW-0786">Thiamine pyrophosphate</keyword>
<evidence type="ECO:0000259" key="4">
    <source>
        <dbReference type="Pfam" id="PF00205"/>
    </source>
</evidence>
<evidence type="ECO:0000256" key="3">
    <source>
        <dbReference type="RuleBase" id="RU362132"/>
    </source>
</evidence>
<dbReference type="Gene3D" id="3.40.50.1220">
    <property type="entry name" value="TPP-binding domain"/>
    <property type="match status" value="1"/>
</dbReference>
<dbReference type="Gene3D" id="3.40.50.970">
    <property type="match status" value="2"/>
</dbReference>
<dbReference type="EMBL" id="CM001441">
    <property type="protein sequence ID" value="EHQ91654.1"/>
    <property type="molecule type" value="Genomic_DNA"/>
</dbReference>
<dbReference type="PANTHER" id="PTHR18968">
    <property type="entry name" value="THIAMINE PYROPHOSPHATE ENZYMES"/>
    <property type="match status" value="1"/>
</dbReference>
<feature type="domain" description="Thiamine pyrophosphate enzyme central" evidence="4">
    <location>
        <begin position="216"/>
        <end position="352"/>
    </location>
</feature>
<feature type="domain" description="Thiamine pyrophosphate enzyme N-terminal TPP-binding" evidence="6">
    <location>
        <begin position="24"/>
        <end position="135"/>
    </location>
</feature>
<accession>H5XYU8</accession>
<dbReference type="STRING" id="768710.DesyoDRAFT_4702"/>
<dbReference type="Pfam" id="PF00205">
    <property type="entry name" value="TPP_enzyme_M"/>
    <property type="match status" value="1"/>
</dbReference>
<dbReference type="GO" id="GO:0003984">
    <property type="term" value="F:acetolactate synthase activity"/>
    <property type="evidence" value="ECO:0007669"/>
    <property type="project" value="TreeGrafter"/>
</dbReference>
<keyword evidence="8" id="KW-1185">Reference proteome</keyword>
<dbReference type="Pfam" id="PF02776">
    <property type="entry name" value="TPP_enzyme_N"/>
    <property type="match status" value="1"/>
</dbReference>
<evidence type="ECO:0000256" key="1">
    <source>
        <dbReference type="ARBA" id="ARBA00007812"/>
    </source>
</evidence>
<dbReference type="HOGENOM" id="CLU_013748_1_2_9"/>
<evidence type="ECO:0000313" key="7">
    <source>
        <dbReference type="EMBL" id="EHQ91654.1"/>
    </source>
</evidence>
<evidence type="ECO:0000313" key="8">
    <source>
        <dbReference type="Proteomes" id="UP000005104"/>
    </source>
</evidence>
<protein>
    <submittedName>
        <fullName evidence="7">Thiamine pyrophosphate-dependent enzyme, possible carboligase or decarboxylase</fullName>
    </submittedName>
</protein>
<organism evidence="7 8">
    <name type="scientific">Desulfosporosinus youngiae DSM 17734</name>
    <dbReference type="NCBI Taxonomy" id="768710"/>
    <lineage>
        <taxon>Bacteria</taxon>
        <taxon>Bacillati</taxon>
        <taxon>Bacillota</taxon>
        <taxon>Clostridia</taxon>
        <taxon>Eubacteriales</taxon>
        <taxon>Desulfitobacteriaceae</taxon>
        <taxon>Desulfosporosinus</taxon>
    </lineage>
</organism>
<keyword evidence="7" id="KW-0436">Ligase</keyword>
<dbReference type="GO" id="GO:0009099">
    <property type="term" value="P:L-valine biosynthetic process"/>
    <property type="evidence" value="ECO:0007669"/>
    <property type="project" value="TreeGrafter"/>
</dbReference>
<dbReference type="SUPFAM" id="SSF52467">
    <property type="entry name" value="DHS-like NAD/FAD-binding domain"/>
    <property type="match status" value="1"/>
</dbReference>
<sequence>MVLWGTEGQVKHYFADELNKEVEMTGAQFIVKFLEHKRVTHVYGIPEAAMLSFYEAVLEREQMHSINVRQEQTAIFMADGYARSTGKAGICATTSGFGVTDFLTGLDSAYRDSIPLIAFVAQASKNLKGRDGFQEGSMIEMARPVTKAAYLVTKTADLPKIMSEAWKLATQGRKGPVLIDIPPNVQKGLLMINFEDYMEEETNEQDDLLQVTELQLQEVLTMIEEAERPVLMAGEGVAHGSATEELIDLAQLLQIPVISSVMGKDGFPNYHRLYAGMAGTLCQTPLGCKTLLESDLIMNLGGRFATQSAEEMDAYGNDRKIIHIAGDEKEILSHVSAEVVIAADLKKFVRMLNRFIRSRDYKPTPKALERIESLQIERAGLSRQTEFESGPLKPERAIAELRKGLRPDAIVTLDNRLIRIWAGQLYETYEPRTFLVGGRAGNPAWGIGAALGAQLAYPERQVVNLIGNAGLSMSLQELSTAAKHNIPIVVVVLQKGLGLVNVAKGMGVEAELVERPEQIADALVRAFSSYRPYLIEILVDTDEQYPVPTDETRSA</sequence>
<gene>
    <name evidence="7" type="ORF">DesyoDRAFT_4702</name>
</gene>
<dbReference type="GO" id="GO:0000287">
    <property type="term" value="F:magnesium ion binding"/>
    <property type="evidence" value="ECO:0007669"/>
    <property type="project" value="InterPro"/>
</dbReference>
<dbReference type="InterPro" id="IPR029061">
    <property type="entry name" value="THDP-binding"/>
</dbReference>
<dbReference type="SUPFAM" id="SSF52518">
    <property type="entry name" value="Thiamin diphosphate-binding fold (THDP-binding)"/>
    <property type="match status" value="2"/>
</dbReference>
<dbReference type="InterPro" id="IPR011766">
    <property type="entry name" value="TPP_enzyme_TPP-bd"/>
</dbReference>
<dbReference type="AlphaFoldDB" id="H5XYU8"/>
<dbReference type="GO" id="GO:0009097">
    <property type="term" value="P:isoleucine biosynthetic process"/>
    <property type="evidence" value="ECO:0007669"/>
    <property type="project" value="TreeGrafter"/>
</dbReference>
<dbReference type="InterPro" id="IPR029035">
    <property type="entry name" value="DHS-like_NAD/FAD-binding_dom"/>
</dbReference>
<reference evidence="7 8" key="1">
    <citation type="submission" date="2011-11" db="EMBL/GenBank/DDBJ databases">
        <title>The Noncontiguous Finished genome of Desulfosporosinus youngiae DSM 17734.</title>
        <authorList>
            <consortium name="US DOE Joint Genome Institute (JGI-PGF)"/>
            <person name="Lucas S."/>
            <person name="Han J."/>
            <person name="Lapidus A."/>
            <person name="Cheng J.-F."/>
            <person name="Goodwin L."/>
            <person name="Pitluck S."/>
            <person name="Peters L."/>
            <person name="Ovchinnikova G."/>
            <person name="Lu M."/>
            <person name="Land M.L."/>
            <person name="Hauser L."/>
            <person name="Pester M."/>
            <person name="Spring S."/>
            <person name="Ollivier B."/>
            <person name="Rattei T."/>
            <person name="Klenk H.-P."/>
            <person name="Wagner M."/>
            <person name="Loy A."/>
            <person name="Woyke T.J."/>
        </authorList>
    </citation>
    <scope>NUCLEOTIDE SEQUENCE [LARGE SCALE GENOMIC DNA]</scope>
    <source>
        <strain evidence="7 8">DSM 17734</strain>
    </source>
</reference>
<dbReference type="InterPro" id="IPR012001">
    <property type="entry name" value="Thiamin_PyroP_enz_TPP-bd_dom"/>
</dbReference>
<dbReference type="eggNOG" id="COG0028">
    <property type="taxonomic scope" value="Bacteria"/>
</dbReference>
<name>H5XYU8_9FIRM</name>
<evidence type="ECO:0000259" key="5">
    <source>
        <dbReference type="Pfam" id="PF02775"/>
    </source>
</evidence>
<dbReference type="GO" id="GO:0050660">
    <property type="term" value="F:flavin adenine dinucleotide binding"/>
    <property type="evidence" value="ECO:0007669"/>
    <property type="project" value="TreeGrafter"/>
</dbReference>
<dbReference type="Proteomes" id="UP000005104">
    <property type="component" value="Chromosome"/>
</dbReference>
<dbReference type="RefSeq" id="WP_007786677.1">
    <property type="nucleotide sequence ID" value="NZ_CM001441.1"/>
</dbReference>
<evidence type="ECO:0000256" key="2">
    <source>
        <dbReference type="ARBA" id="ARBA00023052"/>
    </source>
</evidence>
<dbReference type="FunFam" id="3.40.50.970:FF:000007">
    <property type="entry name" value="Acetolactate synthase"/>
    <property type="match status" value="1"/>
</dbReference>
<dbReference type="InterPro" id="IPR045229">
    <property type="entry name" value="TPP_enz"/>
</dbReference>
<comment type="similarity">
    <text evidence="1 3">Belongs to the TPP enzyme family.</text>
</comment>
<dbReference type="GO" id="GO:0005948">
    <property type="term" value="C:acetolactate synthase complex"/>
    <property type="evidence" value="ECO:0007669"/>
    <property type="project" value="TreeGrafter"/>
</dbReference>
<dbReference type="Pfam" id="PF02775">
    <property type="entry name" value="TPP_enzyme_C"/>
    <property type="match status" value="1"/>
</dbReference>
<dbReference type="GO" id="GO:0030976">
    <property type="term" value="F:thiamine pyrophosphate binding"/>
    <property type="evidence" value="ECO:0007669"/>
    <property type="project" value="InterPro"/>
</dbReference>
<feature type="domain" description="Thiamine pyrophosphate enzyme TPP-binding" evidence="5">
    <location>
        <begin position="419"/>
        <end position="494"/>
    </location>
</feature>
<dbReference type="CDD" id="cd07035">
    <property type="entry name" value="TPP_PYR_POX_like"/>
    <property type="match status" value="1"/>
</dbReference>
<proteinExistence type="inferred from homology"/>
<dbReference type="OrthoDB" id="4494979at2"/>